<feature type="domain" description="Hedgehog/Intein (Hint)" evidence="1">
    <location>
        <begin position="173"/>
        <end position="310"/>
    </location>
</feature>
<protein>
    <submittedName>
        <fullName evidence="2">Hint domain-containing protein</fullName>
    </submittedName>
</protein>
<gene>
    <name evidence="2" type="ORF">SAMN05421759_104319</name>
</gene>
<evidence type="ECO:0000259" key="1">
    <source>
        <dbReference type="Pfam" id="PF13403"/>
    </source>
</evidence>
<evidence type="ECO:0000313" key="2">
    <source>
        <dbReference type="EMBL" id="SIS85389.1"/>
    </source>
</evidence>
<dbReference type="STRING" id="633194.SAMN05421759_104319"/>
<dbReference type="Pfam" id="PF13403">
    <property type="entry name" value="Hint_2"/>
    <property type="match status" value="1"/>
</dbReference>
<organism evidence="2 3">
    <name type="scientific">Roseivivax lentus</name>
    <dbReference type="NCBI Taxonomy" id="633194"/>
    <lineage>
        <taxon>Bacteria</taxon>
        <taxon>Pseudomonadati</taxon>
        <taxon>Pseudomonadota</taxon>
        <taxon>Alphaproteobacteria</taxon>
        <taxon>Rhodobacterales</taxon>
        <taxon>Roseobacteraceae</taxon>
        <taxon>Roseivivax</taxon>
    </lineage>
</organism>
<dbReference type="OrthoDB" id="6305173at2"/>
<sequence>MSWIALSGNDIDWTCPDRFGPDLVSRNQFLIRGSLVIETRLSPHGRPQTLLGYERRHPWTGRISLQAVPGGGVVVVLNQGGSHFHTVIPPESGARTETLRLTFSWDAPARWGRLSVERPESAGFRMIETPPPPPLMLEDIYTMIHRPQLCERDADVLFFAVSDAIEPVGPQPALASNAVIETQHGTKRACDIRKGELVRTLGGSLQPVLKVVQRTVPALGSFQPVRLRAPYLGLVRDVTVAPHQRLVIGGSEVEYIFGHEAVLIPADALSNGFTGLRDTRRSFVQYFQFVLPRHDALLIAGAAFESLYLGRLRRKRALVPATLLADMDRASFPEHVRAGYQVLRPFEAVTLAEARAA</sequence>
<dbReference type="Proteomes" id="UP000186684">
    <property type="component" value="Unassembled WGS sequence"/>
</dbReference>
<dbReference type="EMBL" id="FTOQ01000004">
    <property type="protein sequence ID" value="SIS85389.1"/>
    <property type="molecule type" value="Genomic_DNA"/>
</dbReference>
<name>A0A1N7MHJ5_9RHOB</name>
<dbReference type="AlphaFoldDB" id="A0A1N7MHJ5"/>
<dbReference type="RefSeq" id="WP_076447861.1">
    <property type="nucleotide sequence ID" value="NZ_FTOQ01000004.1"/>
</dbReference>
<reference evidence="3" key="1">
    <citation type="submission" date="2017-01" db="EMBL/GenBank/DDBJ databases">
        <authorList>
            <person name="Varghese N."/>
            <person name="Submissions S."/>
        </authorList>
    </citation>
    <scope>NUCLEOTIDE SEQUENCE [LARGE SCALE GENOMIC DNA]</scope>
    <source>
        <strain evidence="3">DSM 29430</strain>
    </source>
</reference>
<keyword evidence="3" id="KW-1185">Reference proteome</keyword>
<proteinExistence type="predicted"/>
<accession>A0A1N7MHJ5</accession>
<evidence type="ECO:0000313" key="3">
    <source>
        <dbReference type="Proteomes" id="UP000186684"/>
    </source>
</evidence>
<dbReference type="InterPro" id="IPR028992">
    <property type="entry name" value="Hedgehog/Intein_dom"/>
</dbReference>